<dbReference type="Pfam" id="PF04963">
    <property type="entry name" value="Sigma54_CBD"/>
    <property type="match status" value="1"/>
</dbReference>
<comment type="similarity">
    <text evidence="1 9">Belongs to the sigma-54 factor family.</text>
</comment>
<feature type="domain" description="RNA polymerase sigma factor 54 core-binding" evidence="12">
    <location>
        <begin position="111"/>
        <end position="304"/>
    </location>
</feature>
<evidence type="ECO:0000256" key="1">
    <source>
        <dbReference type="ARBA" id="ARBA00008798"/>
    </source>
</evidence>
<dbReference type="InterPro" id="IPR000394">
    <property type="entry name" value="RNA_pol_sigma_54"/>
</dbReference>
<comment type="function">
    <text evidence="9">Sigma factors are initiation factors that promote the attachment of RNA polymerase to specific initiation sites and are then released.</text>
</comment>
<dbReference type="Gene3D" id="1.10.260.40">
    <property type="entry name" value="lambda repressor-like DNA-binding domains"/>
    <property type="match status" value="1"/>
</dbReference>
<keyword evidence="3 9" id="KW-0808">Transferase</keyword>
<dbReference type="EMBL" id="CP136336">
    <property type="protein sequence ID" value="WOB06130.1"/>
    <property type="molecule type" value="Genomic_DNA"/>
</dbReference>
<keyword evidence="8 9" id="KW-0804">Transcription</keyword>
<reference evidence="13 14" key="1">
    <citation type="submission" date="2023-10" db="EMBL/GenBank/DDBJ databases">
        <title>Bacteria for the degradation of biodegradable plastic PBAT(Polybutylene adipate terephthalate).</title>
        <authorList>
            <person name="Weon H.-Y."/>
            <person name="Yeon J."/>
        </authorList>
    </citation>
    <scope>NUCLEOTIDE SEQUENCE [LARGE SCALE GENOMIC DNA]</scope>
    <source>
        <strain evidence="13 14">SBD 7-3</strain>
    </source>
</reference>
<accession>A0ABZ0CMC7</accession>
<dbReference type="PIRSF" id="PIRSF000774">
    <property type="entry name" value="RpoN"/>
    <property type="match status" value="1"/>
</dbReference>
<keyword evidence="5 9" id="KW-0805">Transcription regulation</keyword>
<evidence type="ECO:0000256" key="10">
    <source>
        <dbReference type="SAM" id="MobiDB-lite"/>
    </source>
</evidence>
<keyword evidence="4 9" id="KW-0548">Nucleotidyltransferase</keyword>
<dbReference type="PROSITE" id="PS00717">
    <property type="entry name" value="SIGMA54_1"/>
    <property type="match status" value="1"/>
</dbReference>
<dbReference type="InterPro" id="IPR007634">
    <property type="entry name" value="RNA_pol_sigma_54_DNA-bd"/>
</dbReference>
<dbReference type="NCBIfam" id="TIGR02395">
    <property type="entry name" value="rpoN_sigma"/>
    <property type="match status" value="1"/>
</dbReference>
<feature type="region of interest" description="Disordered" evidence="10">
    <location>
        <begin position="82"/>
        <end position="109"/>
    </location>
</feature>
<keyword evidence="6 9" id="KW-0731">Sigma factor</keyword>
<gene>
    <name evidence="13" type="primary">rpoN</name>
    <name evidence="13" type="ORF">RXV79_14475</name>
</gene>
<sequence>MYLHTEQRQQQGLSPRLQQAVRLLQLSSLDFAHEVQAAVDSNPFLDTVDDEAPDEAAAAAPDMPLPEATHADALEAPAVTMADEGGDAQDSWQTAGPSDTPRSDDLDASPMNRVAAETSLSEYLLRQLHVLPIPPRDMLLAEAIVESLDDDGYLRMDDLSELIPVIELDPAVTVPELQIALKRVQSLEPAGVGARSVVECLLLQLDGIEDARERELVRLLVSEKLESLAHKDAATLAKQLGRPVDEVAAACARIRRLDPRPGWRFGSADIRYITPDVIVKKVRNNWTVSLNPAIVPKVRLHRVYAEMFQRHQQAQHPELASQLREARWTLRNVEQRFATILGVAQAIVKRQHHFFDYGPLAMKPMGLKEIAEEVGVHESTVSRVTNNKYMATPSGVFELKYFFSRAMTATSGTAFSGTAIRGLIKDMIENEKPDNPLSDAEITRQLAQQGFVVARRTVTKYRHLLKVEPVERRRNGT</sequence>
<evidence type="ECO:0000256" key="5">
    <source>
        <dbReference type="ARBA" id="ARBA00023015"/>
    </source>
</evidence>
<proteinExistence type="inferred from homology"/>
<evidence type="ECO:0000259" key="11">
    <source>
        <dbReference type="Pfam" id="PF04552"/>
    </source>
</evidence>
<name>A0ABZ0CMC7_9BURK</name>
<protein>
    <recommendedName>
        <fullName evidence="9">RNA polymerase sigma-54 factor</fullName>
    </recommendedName>
</protein>
<evidence type="ECO:0000256" key="2">
    <source>
        <dbReference type="ARBA" id="ARBA00022478"/>
    </source>
</evidence>
<dbReference type="Pfam" id="PF00309">
    <property type="entry name" value="Sigma54_AID"/>
    <property type="match status" value="1"/>
</dbReference>
<organism evidence="13 14">
    <name type="scientific">Piscinibacter gummiphilus</name>
    <dbReference type="NCBI Taxonomy" id="946333"/>
    <lineage>
        <taxon>Bacteria</taxon>
        <taxon>Pseudomonadati</taxon>
        <taxon>Pseudomonadota</taxon>
        <taxon>Betaproteobacteria</taxon>
        <taxon>Burkholderiales</taxon>
        <taxon>Sphaerotilaceae</taxon>
        <taxon>Piscinibacter</taxon>
    </lineage>
</organism>
<evidence type="ECO:0000256" key="4">
    <source>
        <dbReference type="ARBA" id="ARBA00022695"/>
    </source>
</evidence>
<dbReference type="PANTHER" id="PTHR32248">
    <property type="entry name" value="RNA POLYMERASE SIGMA-54 FACTOR"/>
    <property type="match status" value="1"/>
</dbReference>
<dbReference type="Pfam" id="PF04552">
    <property type="entry name" value="Sigma54_DBD"/>
    <property type="match status" value="1"/>
</dbReference>
<dbReference type="PROSITE" id="PS00718">
    <property type="entry name" value="SIGMA54_2"/>
    <property type="match status" value="1"/>
</dbReference>
<dbReference type="InterPro" id="IPR007046">
    <property type="entry name" value="RNA_pol_sigma_54_core-bd"/>
</dbReference>
<evidence type="ECO:0000313" key="14">
    <source>
        <dbReference type="Proteomes" id="UP001303946"/>
    </source>
</evidence>
<evidence type="ECO:0000256" key="9">
    <source>
        <dbReference type="PIRNR" id="PIRNR000774"/>
    </source>
</evidence>
<dbReference type="InterPro" id="IPR038709">
    <property type="entry name" value="RpoN_core-bd_sf"/>
</dbReference>
<keyword evidence="2 9" id="KW-0240">DNA-directed RNA polymerase</keyword>
<dbReference type="PROSITE" id="PS50044">
    <property type="entry name" value="SIGMA54_3"/>
    <property type="match status" value="1"/>
</dbReference>
<dbReference type="Gene3D" id="1.10.10.60">
    <property type="entry name" value="Homeodomain-like"/>
    <property type="match status" value="1"/>
</dbReference>
<evidence type="ECO:0000256" key="6">
    <source>
        <dbReference type="ARBA" id="ARBA00023082"/>
    </source>
</evidence>
<dbReference type="InterPro" id="IPR010982">
    <property type="entry name" value="Lambda_DNA-bd_dom_sf"/>
</dbReference>
<evidence type="ECO:0000259" key="12">
    <source>
        <dbReference type="Pfam" id="PF04963"/>
    </source>
</evidence>
<keyword evidence="14" id="KW-1185">Reference proteome</keyword>
<feature type="domain" description="RNA polymerase sigma factor 54 DNA-binding" evidence="11">
    <location>
        <begin position="319"/>
        <end position="474"/>
    </location>
</feature>
<evidence type="ECO:0000256" key="7">
    <source>
        <dbReference type="ARBA" id="ARBA00023125"/>
    </source>
</evidence>
<dbReference type="Gene3D" id="1.10.10.1330">
    <property type="entry name" value="RNA polymerase sigma-54 factor, core-binding domain"/>
    <property type="match status" value="1"/>
</dbReference>
<evidence type="ECO:0000256" key="8">
    <source>
        <dbReference type="ARBA" id="ARBA00023163"/>
    </source>
</evidence>
<dbReference type="RefSeq" id="WP_316698450.1">
    <property type="nucleotide sequence ID" value="NZ_CP136336.1"/>
</dbReference>
<dbReference type="PRINTS" id="PR00045">
    <property type="entry name" value="SIGMA54FCT"/>
</dbReference>
<evidence type="ECO:0000256" key="3">
    <source>
        <dbReference type="ARBA" id="ARBA00022679"/>
    </source>
</evidence>
<dbReference type="NCBIfam" id="NF009118">
    <property type="entry name" value="PRK12469.1"/>
    <property type="match status" value="1"/>
</dbReference>
<dbReference type="Proteomes" id="UP001303946">
    <property type="component" value="Chromosome"/>
</dbReference>
<keyword evidence="7 9" id="KW-0238">DNA-binding</keyword>
<evidence type="ECO:0000313" key="13">
    <source>
        <dbReference type="EMBL" id="WOB06130.1"/>
    </source>
</evidence>
<dbReference type="PANTHER" id="PTHR32248:SF4">
    <property type="entry name" value="RNA POLYMERASE SIGMA-54 FACTOR"/>
    <property type="match status" value="1"/>
</dbReference>